<dbReference type="STRING" id="871968.DESME_12770"/>
<keyword evidence="2" id="KW-1185">Reference proteome</keyword>
<reference evidence="1 2" key="1">
    <citation type="submission" date="2013-12" db="EMBL/GenBank/DDBJ databases">
        <authorList>
            <consortium name="DOE Joint Genome Institute"/>
            <person name="Smidt H."/>
            <person name="Huntemann M."/>
            <person name="Han J."/>
            <person name="Chen A."/>
            <person name="Kyrpides N."/>
            <person name="Mavromatis K."/>
            <person name="Markowitz V."/>
            <person name="Palaniappan K."/>
            <person name="Ivanova N."/>
            <person name="Schaumberg A."/>
            <person name="Pati A."/>
            <person name="Liolios K."/>
            <person name="Nordberg H.P."/>
            <person name="Cantor M.N."/>
            <person name="Hua S.X."/>
            <person name="Woyke T."/>
        </authorList>
    </citation>
    <scope>NUCLEOTIDE SEQUENCE [LARGE SCALE GENOMIC DNA]</scope>
    <source>
        <strain evidence="2">DSM 15288</strain>
    </source>
</reference>
<dbReference type="InterPro" id="IPR003329">
    <property type="entry name" value="Cytidylyl_trans"/>
</dbReference>
<name>W0EAB1_9FIRM</name>
<organism evidence="1 2">
    <name type="scientific">Desulfitobacterium metallireducens DSM 15288</name>
    <dbReference type="NCBI Taxonomy" id="871968"/>
    <lineage>
        <taxon>Bacteria</taxon>
        <taxon>Bacillati</taxon>
        <taxon>Bacillota</taxon>
        <taxon>Clostridia</taxon>
        <taxon>Eubacteriales</taxon>
        <taxon>Desulfitobacteriaceae</taxon>
        <taxon>Desulfitobacterium</taxon>
    </lineage>
</organism>
<dbReference type="Pfam" id="PF02348">
    <property type="entry name" value="CTP_transf_3"/>
    <property type="match status" value="1"/>
</dbReference>
<dbReference type="CDD" id="cd02513">
    <property type="entry name" value="CMP-NeuAc_Synthase"/>
    <property type="match status" value="1"/>
</dbReference>
<evidence type="ECO:0000313" key="1">
    <source>
        <dbReference type="EMBL" id="AHF07800.1"/>
    </source>
</evidence>
<dbReference type="GO" id="GO:0008781">
    <property type="term" value="F:N-acylneuraminate cytidylyltransferase activity"/>
    <property type="evidence" value="ECO:0007669"/>
    <property type="project" value="TreeGrafter"/>
</dbReference>
<dbReference type="Gene3D" id="3.90.550.10">
    <property type="entry name" value="Spore Coat Polysaccharide Biosynthesis Protein SpsA, Chain A"/>
    <property type="match status" value="1"/>
</dbReference>
<proteinExistence type="predicted"/>
<dbReference type="InterPro" id="IPR029044">
    <property type="entry name" value="Nucleotide-diphossugar_trans"/>
</dbReference>
<dbReference type="HOGENOM" id="CLU_042930_1_1_9"/>
<dbReference type="AlphaFoldDB" id="W0EAB1"/>
<accession>W0EAB1</accession>
<dbReference type="EMBL" id="CP007032">
    <property type="protein sequence ID" value="AHF07800.1"/>
    <property type="molecule type" value="Genomic_DNA"/>
</dbReference>
<evidence type="ECO:0000313" key="2">
    <source>
        <dbReference type="Proteomes" id="UP000010847"/>
    </source>
</evidence>
<dbReference type="InterPro" id="IPR050793">
    <property type="entry name" value="CMP-NeuNAc_synthase"/>
</dbReference>
<dbReference type="PANTHER" id="PTHR21485:SF6">
    <property type="entry name" value="N-ACYLNEURAMINATE CYTIDYLYLTRANSFERASE-RELATED"/>
    <property type="match status" value="1"/>
</dbReference>
<dbReference type="eggNOG" id="COG1083">
    <property type="taxonomic scope" value="Bacteria"/>
</dbReference>
<dbReference type="SUPFAM" id="SSF53448">
    <property type="entry name" value="Nucleotide-diphospho-sugar transferases"/>
    <property type="match status" value="1"/>
</dbReference>
<sequence length="193" mass="21743">MYKSKRIIAIIPARSGSKGLPNKNIRNLNGKPLIAFSIDGAKETGIFDEIFLSTDSQKYANIAIEYGANVPFLRSEKLATDTASTWDCVVEALEQYHAIGKDYDIFVILQPTSPLRKAEDIINAIELMIMNSADSVVSVCESEHSPLWYNTLPENKSLNGFLRKEILTKPRQELPTYYRINGAIYAIKTDYFQ</sequence>
<protein>
    <submittedName>
        <fullName evidence="1">CMP-N-acetlyneuraminic acid synthetase</fullName>
    </submittedName>
</protein>
<dbReference type="Proteomes" id="UP000010847">
    <property type="component" value="Chromosome"/>
</dbReference>
<dbReference type="KEGG" id="dmt:DESME_12770"/>
<dbReference type="PANTHER" id="PTHR21485">
    <property type="entry name" value="HAD SUPERFAMILY MEMBERS CMAS AND KDSC"/>
    <property type="match status" value="1"/>
</dbReference>
<dbReference type="RefSeq" id="WP_006715959.1">
    <property type="nucleotide sequence ID" value="NZ_CP007032.1"/>
</dbReference>
<gene>
    <name evidence="1" type="ORF">DESME_12770</name>
</gene>